<dbReference type="Gene3D" id="3.40.1000.10">
    <property type="entry name" value="Mog1/PsbP, alpha/beta/alpha sandwich"/>
    <property type="match status" value="1"/>
</dbReference>
<evidence type="ECO:0000313" key="11">
    <source>
        <dbReference type="Proteomes" id="UP001183643"/>
    </source>
</evidence>
<dbReference type="RefSeq" id="WP_310375465.1">
    <property type="nucleotide sequence ID" value="NZ_JAVDYB010000001.1"/>
</dbReference>
<evidence type="ECO:0000256" key="6">
    <source>
        <dbReference type="ARBA" id="ARBA00022840"/>
    </source>
</evidence>
<dbReference type="Pfam" id="PF00069">
    <property type="entry name" value="Pkinase"/>
    <property type="match status" value="1"/>
</dbReference>
<accession>A0AAE3YXX7</accession>
<keyword evidence="6 7" id="KW-0067">ATP-binding</keyword>
<dbReference type="Proteomes" id="UP001183643">
    <property type="component" value="Unassembled WGS sequence"/>
</dbReference>
<dbReference type="SMART" id="SM00220">
    <property type="entry name" value="S_TKc"/>
    <property type="match status" value="1"/>
</dbReference>
<evidence type="ECO:0000256" key="5">
    <source>
        <dbReference type="ARBA" id="ARBA00022777"/>
    </source>
</evidence>
<dbReference type="CDD" id="cd14014">
    <property type="entry name" value="STKc_PknB_like"/>
    <property type="match status" value="1"/>
</dbReference>
<keyword evidence="4 7" id="KW-0547">Nucleotide-binding</keyword>
<dbReference type="PANTHER" id="PTHR43289:SF6">
    <property type="entry name" value="SERINE_THREONINE-PROTEIN KINASE NEKL-3"/>
    <property type="match status" value="1"/>
</dbReference>
<keyword evidence="3" id="KW-0808">Transferase</keyword>
<dbReference type="InterPro" id="IPR017441">
    <property type="entry name" value="Protein_kinase_ATP_BS"/>
</dbReference>
<feature type="compositionally biased region" description="Polar residues" evidence="8">
    <location>
        <begin position="1"/>
        <end position="12"/>
    </location>
</feature>
<dbReference type="InterPro" id="IPR011009">
    <property type="entry name" value="Kinase-like_dom_sf"/>
</dbReference>
<dbReference type="Gene3D" id="1.10.510.10">
    <property type="entry name" value="Transferase(Phosphotransferase) domain 1"/>
    <property type="match status" value="1"/>
</dbReference>
<organism evidence="10 11">
    <name type="scientific">Catenuloplanes atrovinosus</name>
    <dbReference type="NCBI Taxonomy" id="137266"/>
    <lineage>
        <taxon>Bacteria</taxon>
        <taxon>Bacillati</taxon>
        <taxon>Actinomycetota</taxon>
        <taxon>Actinomycetes</taxon>
        <taxon>Micromonosporales</taxon>
        <taxon>Micromonosporaceae</taxon>
        <taxon>Catenuloplanes</taxon>
    </lineage>
</organism>
<keyword evidence="5 10" id="KW-0418">Kinase</keyword>
<evidence type="ECO:0000256" key="3">
    <source>
        <dbReference type="ARBA" id="ARBA00022679"/>
    </source>
</evidence>
<dbReference type="InterPro" id="IPR000719">
    <property type="entry name" value="Prot_kinase_dom"/>
</dbReference>
<reference evidence="10" key="1">
    <citation type="submission" date="2023-07" db="EMBL/GenBank/DDBJ databases">
        <title>Sequencing the genomes of 1000 actinobacteria strains.</title>
        <authorList>
            <person name="Klenk H.-P."/>
        </authorList>
    </citation>
    <scope>NUCLEOTIDE SEQUENCE</scope>
    <source>
        <strain evidence="10">DSM 44707</strain>
    </source>
</reference>
<dbReference type="InterPro" id="IPR002683">
    <property type="entry name" value="PsbP_C"/>
</dbReference>
<sequence>MTQIPTWNSPSVGPTGGRAVPGATIGGRYSLRTAVGHGGMGTVWRASDTLLRRDVAVKEVILPPGLAPSDRDQMYERTLREARAAAALQHPAVVQVYDVVHEGGRPWIVMELLDARSLADMIIEDGPLAPRAVAKIGIALLGALEVAHAAGVLHRDVKPANVLIASDGRCVLTDFGVARMPTDVQLTTPGMVLGSPHFISPERAMGQAFGPPSDLFSLGVTLFTAVEGRPPFDKGDPIETMHSVVEDPPLQPVRAGSLANVLLGLLEKDPDRRMDVNTARRLLRELLAGPLASNVPPHMATDPYAVVPAQRPRQNPNAPQSPAPLAPPKPPPSGQIGGPAMLAPGESLTDRLRKIQSGEQSGGAPASPVSPAGYGGMQAGPPPMGAPWQSHGDTTHQLPPHGGYPGMAPTGMVPAGMAPTGMAPGMSQGGVYGGSPRSAGGAAGALDSAKRIGVRTVDTVRSWPRRTQALAAAGTAAALILVIVLFNLGGGQESPTPAPVAGGGPTASEPAAPTIPVEEYANRGISVQVPAGWKVDDAEQRVYVDFTDPEDKGRRLRITVENGGNLENFVNAAEGFLEKNSNSCPKPYTQVQRTAAKMSGEEAIELEYTCGQGDAGRHGIRRFVASGGKVYSFFLTTTEARFQESRPIYDQTVQTFTLTAS</sequence>
<dbReference type="SUPFAM" id="SSF55724">
    <property type="entry name" value="Mog1p/PsbP-like"/>
    <property type="match status" value="1"/>
</dbReference>
<feature type="region of interest" description="Disordered" evidence="8">
    <location>
        <begin position="1"/>
        <end position="20"/>
    </location>
</feature>
<feature type="binding site" evidence="7">
    <location>
        <position position="58"/>
    </location>
    <ligand>
        <name>ATP</name>
        <dbReference type="ChEBI" id="CHEBI:30616"/>
    </ligand>
</feature>
<gene>
    <name evidence="10" type="ORF">J2S41_007520</name>
</gene>
<comment type="caution">
    <text evidence="10">The sequence shown here is derived from an EMBL/GenBank/DDBJ whole genome shotgun (WGS) entry which is preliminary data.</text>
</comment>
<keyword evidence="11" id="KW-1185">Reference proteome</keyword>
<dbReference type="PROSITE" id="PS00107">
    <property type="entry name" value="PROTEIN_KINASE_ATP"/>
    <property type="match status" value="1"/>
</dbReference>
<dbReference type="AlphaFoldDB" id="A0AAE3YXX7"/>
<dbReference type="EMBL" id="JAVDYB010000001">
    <property type="protein sequence ID" value="MDR7280742.1"/>
    <property type="molecule type" value="Genomic_DNA"/>
</dbReference>
<evidence type="ECO:0000256" key="2">
    <source>
        <dbReference type="ARBA" id="ARBA00022527"/>
    </source>
</evidence>
<dbReference type="SUPFAM" id="SSF56112">
    <property type="entry name" value="Protein kinase-like (PK-like)"/>
    <property type="match status" value="1"/>
</dbReference>
<evidence type="ECO:0000256" key="8">
    <source>
        <dbReference type="SAM" id="MobiDB-lite"/>
    </source>
</evidence>
<evidence type="ECO:0000256" key="7">
    <source>
        <dbReference type="PROSITE-ProRule" id="PRU10141"/>
    </source>
</evidence>
<dbReference type="Pfam" id="PF01789">
    <property type="entry name" value="PsbP"/>
    <property type="match status" value="1"/>
</dbReference>
<evidence type="ECO:0000256" key="1">
    <source>
        <dbReference type="ARBA" id="ARBA00012513"/>
    </source>
</evidence>
<evidence type="ECO:0000313" key="10">
    <source>
        <dbReference type="EMBL" id="MDR7280742.1"/>
    </source>
</evidence>
<dbReference type="EC" id="2.7.11.1" evidence="1"/>
<feature type="compositionally biased region" description="Pro residues" evidence="8">
    <location>
        <begin position="319"/>
        <end position="333"/>
    </location>
</feature>
<evidence type="ECO:0000259" key="9">
    <source>
        <dbReference type="PROSITE" id="PS50011"/>
    </source>
</evidence>
<name>A0AAE3YXX7_9ACTN</name>
<dbReference type="InterPro" id="IPR008271">
    <property type="entry name" value="Ser/Thr_kinase_AS"/>
</dbReference>
<evidence type="ECO:0000256" key="4">
    <source>
        <dbReference type="ARBA" id="ARBA00022741"/>
    </source>
</evidence>
<dbReference type="PROSITE" id="PS00108">
    <property type="entry name" value="PROTEIN_KINASE_ST"/>
    <property type="match status" value="1"/>
</dbReference>
<feature type="domain" description="Protein kinase" evidence="9">
    <location>
        <begin position="29"/>
        <end position="287"/>
    </location>
</feature>
<proteinExistence type="predicted"/>
<keyword evidence="2 10" id="KW-0723">Serine/threonine-protein kinase</keyword>
<dbReference type="Gene3D" id="3.30.200.20">
    <property type="entry name" value="Phosphorylase Kinase, domain 1"/>
    <property type="match status" value="1"/>
</dbReference>
<dbReference type="GO" id="GO:0004674">
    <property type="term" value="F:protein serine/threonine kinase activity"/>
    <property type="evidence" value="ECO:0007669"/>
    <property type="project" value="UniProtKB-KW"/>
</dbReference>
<feature type="region of interest" description="Disordered" evidence="8">
    <location>
        <begin position="357"/>
        <end position="404"/>
    </location>
</feature>
<dbReference type="GO" id="GO:0005524">
    <property type="term" value="F:ATP binding"/>
    <property type="evidence" value="ECO:0007669"/>
    <property type="project" value="UniProtKB-UniRule"/>
</dbReference>
<dbReference type="PROSITE" id="PS50011">
    <property type="entry name" value="PROTEIN_KINASE_DOM"/>
    <property type="match status" value="1"/>
</dbReference>
<protein>
    <recommendedName>
        <fullName evidence="1">non-specific serine/threonine protein kinase</fullName>
        <ecNumber evidence="1">2.7.11.1</ecNumber>
    </recommendedName>
</protein>
<dbReference type="PANTHER" id="PTHR43289">
    <property type="entry name" value="MITOGEN-ACTIVATED PROTEIN KINASE KINASE KINASE 20-RELATED"/>
    <property type="match status" value="1"/>
</dbReference>
<feature type="region of interest" description="Disordered" evidence="8">
    <location>
        <begin position="309"/>
        <end position="344"/>
    </location>
</feature>
<feature type="compositionally biased region" description="Low complexity" evidence="8">
    <location>
        <begin position="309"/>
        <end position="318"/>
    </location>
</feature>
<dbReference type="InterPro" id="IPR016123">
    <property type="entry name" value="Mog1/PsbP_a/b/a-sand"/>
</dbReference>